<dbReference type="EMBL" id="JAMYWD010000008">
    <property type="protein sequence ID" value="KAJ4963014.1"/>
    <property type="molecule type" value="Genomic_DNA"/>
</dbReference>
<dbReference type="GO" id="GO:0006353">
    <property type="term" value="P:DNA-templated transcription termination"/>
    <property type="evidence" value="ECO:0007669"/>
    <property type="project" value="UniProtKB-KW"/>
</dbReference>
<evidence type="ECO:0000313" key="5">
    <source>
        <dbReference type="Proteomes" id="UP001141806"/>
    </source>
</evidence>
<name>A0A9Q0HBY9_9MAGN</name>
<keyword evidence="2" id="KW-0805">Transcription regulation</keyword>
<keyword evidence="2" id="KW-0804">Transcription</keyword>
<dbReference type="GO" id="GO:0003676">
    <property type="term" value="F:nucleic acid binding"/>
    <property type="evidence" value="ECO:0007669"/>
    <property type="project" value="InterPro"/>
</dbReference>
<keyword evidence="3" id="KW-0809">Transit peptide</keyword>
<evidence type="ECO:0000256" key="1">
    <source>
        <dbReference type="ARBA" id="ARBA00007692"/>
    </source>
</evidence>
<dbReference type="OrthoDB" id="637682at2759"/>
<accession>A0A9Q0HBY9</accession>
<dbReference type="Gene3D" id="1.25.70.10">
    <property type="entry name" value="Transcription termination factor 3, mitochondrial"/>
    <property type="match status" value="1"/>
</dbReference>
<comment type="similarity">
    <text evidence="1">Belongs to the mTERF family.</text>
</comment>
<dbReference type="InterPro" id="IPR038538">
    <property type="entry name" value="MTERF_sf"/>
</dbReference>
<sequence>MILSEKKIMRHMDFFVNKMGWKRAVICKYPQLLGLSLEKRIIPRCSVFRLLILKGLVNEDIKMAYLIVKNEKHFLEKFVTKYEKEVPQLLDLYKGNTSLLGLGYGTEEVDGKNLM</sequence>
<organism evidence="4 5">
    <name type="scientific">Protea cynaroides</name>
    <dbReference type="NCBI Taxonomy" id="273540"/>
    <lineage>
        <taxon>Eukaryota</taxon>
        <taxon>Viridiplantae</taxon>
        <taxon>Streptophyta</taxon>
        <taxon>Embryophyta</taxon>
        <taxon>Tracheophyta</taxon>
        <taxon>Spermatophyta</taxon>
        <taxon>Magnoliopsida</taxon>
        <taxon>Proteales</taxon>
        <taxon>Proteaceae</taxon>
        <taxon>Protea</taxon>
    </lineage>
</organism>
<evidence type="ECO:0000256" key="2">
    <source>
        <dbReference type="ARBA" id="ARBA00022472"/>
    </source>
</evidence>
<evidence type="ECO:0000256" key="3">
    <source>
        <dbReference type="ARBA" id="ARBA00022946"/>
    </source>
</evidence>
<dbReference type="Pfam" id="PF02536">
    <property type="entry name" value="mTERF"/>
    <property type="match status" value="1"/>
</dbReference>
<dbReference type="AlphaFoldDB" id="A0A9Q0HBY9"/>
<reference evidence="4" key="1">
    <citation type="journal article" date="2023" name="Plant J.">
        <title>The genome of the king protea, Protea cynaroides.</title>
        <authorList>
            <person name="Chang J."/>
            <person name="Duong T.A."/>
            <person name="Schoeman C."/>
            <person name="Ma X."/>
            <person name="Roodt D."/>
            <person name="Barker N."/>
            <person name="Li Z."/>
            <person name="Van de Peer Y."/>
            <person name="Mizrachi E."/>
        </authorList>
    </citation>
    <scope>NUCLEOTIDE SEQUENCE</scope>
    <source>
        <tissue evidence="4">Young leaves</tissue>
    </source>
</reference>
<proteinExistence type="inferred from homology"/>
<keyword evidence="2" id="KW-0806">Transcription termination</keyword>
<gene>
    <name evidence="4" type="ORF">NE237_022953</name>
</gene>
<dbReference type="InterPro" id="IPR003690">
    <property type="entry name" value="MTERF"/>
</dbReference>
<dbReference type="Proteomes" id="UP001141806">
    <property type="component" value="Unassembled WGS sequence"/>
</dbReference>
<evidence type="ECO:0000313" key="4">
    <source>
        <dbReference type="EMBL" id="KAJ4963014.1"/>
    </source>
</evidence>
<dbReference type="PANTHER" id="PTHR13068:SF133">
    <property type="entry name" value="MITOCHONDRIAL TRANSCRIPTION TERMINATION FACTOR FAMILY PROTEIN"/>
    <property type="match status" value="1"/>
</dbReference>
<comment type="caution">
    <text evidence="4">The sequence shown here is derived from an EMBL/GenBank/DDBJ whole genome shotgun (WGS) entry which is preliminary data.</text>
</comment>
<dbReference type="PANTHER" id="PTHR13068">
    <property type="entry name" value="CGI-12 PROTEIN-RELATED"/>
    <property type="match status" value="1"/>
</dbReference>
<protein>
    <submittedName>
        <fullName evidence="4">Uncharacterized protein</fullName>
    </submittedName>
</protein>
<keyword evidence="5" id="KW-1185">Reference proteome</keyword>